<evidence type="ECO:0000256" key="2">
    <source>
        <dbReference type="ARBA" id="ARBA00004323"/>
    </source>
</evidence>
<dbReference type="VEuPathDB" id="VectorBase:AMAM009403"/>
<accession>A0A182SLY8</accession>
<sequence>MKLLKRCFLQNTCLVFSLVALTYWIVTVEHDPANETAALEKELSYILNNAGDPARAFDPNGTPGDMGMPVILPEELSPELSALVRKGWNEQGLNQFVSDMIPLRRRLPDVRDGWCRSEEQARRERNIGPGTLPPSAIVIVFYNEAWSVLLRTVHSVIDRTPTELIDEIVLVDDCSTMNHLKGQLDSYIASLDKVRLVRSSERLGLIRARLLGAKSTTANIITFLDAHCEVIEGWLEALIAHVASDETMIAIPAIDWIHENTLALNAQSSVKYFGSFDWSLNFQWHARERRLKESSKNGTVFIHPAAPYDTPTMAGGLFTIHRTFFQRLGWYDEGMEIYGGENMELSFKAWMCGGKLQIVACSRVAHIQKRGHPYLREIVGGLALVKRNSIRLAEVWLDEYADYYYETFGGRAKRGNFGDVSARKALRQQLQCKPFRWYLEHVFPEQFDPSKAVAHGEIRFGGKTQYPLCLDWPTQLTLIGCHGTGGHQLWYLTKQGEVTRDDNCLDYDGKALVMYRCHGMGGNQAWSWDPDSKLLKKLSFDRCLQWDRNFSLTVCDPNEPSQKWMMQNFKPNNL</sequence>
<evidence type="ECO:0000256" key="5">
    <source>
        <dbReference type="ARBA" id="ARBA00022676"/>
    </source>
</evidence>
<evidence type="ECO:0000256" key="15">
    <source>
        <dbReference type="ARBA" id="ARBA00023211"/>
    </source>
</evidence>
<evidence type="ECO:0000313" key="18">
    <source>
        <dbReference type="EnsemblMetazoa" id="AMAM009403-PA"/>
    </source>
</evidence>
<dbReference type="InterPro" id="IPR029044">
    <property type="entry name" value="Nucleotide-diphossugar_trans"/>
</dbReference>
<keyword evidence="19" id="KW-1185">Reference proteome</keyword>
<keyword evidence="7" id="KW-0812">Transmembrane</keyword>
<organism evidence="18 19">
    <name type="scientific">Anopheles maculatus</name>
    <dbReference type="NCBI Taxonomy" id="74869"/>
    <lineage>
        <taxon>Eukaryota</taxon>
        <taxon>Metazoa</taxon>
        <taxon>Ecdysozoa</taxon>
        <taxon>Arthropoda</taxon>
        <taxon>Hexapoda</taxon>
        <taxon>Insecta</taxon>
        <taxon>Pterygota</taxon>
        <taxon>Neoptera</taxon>
        <taxon>Endopterygota</taxon>
        <taxon>Diptera</taxon>
        <taxon>Nematocera</taxon>
        <taxon>Culicoidea</taxon>
        <taxon>Culicidae</taxon>
        <taxon>Anophelinae</taxon>
        <taxon>Anopheles</taxon>
        <taxon>Anopheles maculatus group</taxon>
    </lineage>
</organism>
<dbReference type="Pfam" id="PF00652">
    <property type="entry name" value="Ricin_B_lectin"/>
    <property type="match status" value="1"/>
</dbReference>
<evidence type="ECO:0000256" key="11">
    <source>
        <dbReference type="ARBA" id="ARBA00022989"/>
    </source>
</evidence>
<evidence type="ECO:0000256" key="16">
    <source>
        <dbReference type="RuleBase" id="RU361242"/>
    </source>
</evidence>
<reference evidence="18" key="2">
    <citation type="submission" date="2020-05" db="UniProtKB">
        <authorList>
            <consortium name="EnsemblMetazoa"/>
        </authorList>
    </citation>
    <scope>IDENTIFICATION</scope>
    <source>
        <strain evidence="18">maculatus3</strain>
    </source>
</reference>
<dbReference type="Gene3D" id="3.90.550.10">
    <property type="entry name" value="Spore Coat Polysaccharide Biosynthesis Protein SpsA, Chain A"/>
    <property type="match status" value="1"/>
</dbReference>
<protein>
    <recommendedName>
        <fullName evidence="16">Polypeptide N-acetylgalactosaminyltransferase</fullName>
        <ecNumber evidence="16">2.4.1.-</ecNumber>
    </recommendedName>
    <alternativeName>
        <fullName evidence="16">Protein-UDP acetylgalactosaminyltransferase</fullName>
    </alternativeName>
</protein>
<evidence type="ECO:0000313" key="19">
    <source>
        <dbReference type="Proteomes" id="UP000075901"/>
    </source>
</evidence>
<dbReference type="InterPro" id="IPR035992">
    <property type="entry name" value="Ricin_B-like_lectins"/>
</dbReference>
<proteinExistence type="inferred from homology"/>
<evidence type="ECO:0000256" key="9">
    <source>
        <dbReference type="ARBA" id="ARBA00022734"/>
    </source>
</evidence>
<keyword evidence="14 16" id="KW-1015">Disulfide bond</keyword>
<keyword evidence="15 16" id="KW-0464">Manganese</keyword>
<dbReference type="Pfam" id="PF00535">
    <property type="entry name" value="Glycos_transf_2"/>
    <property type="match status" value="1"/>
</dbReference>
<keyword evidence="5 16" id="KW-0328">Glycosyltransferase</keyword>
<dbReference type="SMART" id="SM00458">
    <property type="entry name" value="RICIN"/>
    <property type="match status" value="1"/>
</dbReference>
<keyword evidence="13" id="KW-0472">Membrane</keyword>
<evidence type="ECO:0000256" key="10">
    <source>
        <dbReference type="ARBA" id="ARBA00022968"/>
    </source>
</evidence>
<evidence type="ECO:0000256" key="7">
    <source>
        <dbReference type="ARBA" id="ARBA00022692"/>
    </source>
</evidence>
<dbReference type="PANTHER" id="PTHR11675:SF131">
    <property type="entry name" value="POLYPEPTIDE N-ACETYLGALACTOSAMINYLTRANSFERASE 9-RELATED"/>
    <property type="match status" value="1"/>
</dbReference>
<dbReference type="PROSITE" id="PS50231">
    <property type="entry name" value="RICIN_B_LECTIN"/>
    <property type="match status" value="1"/>
</dbReference>
<keyword evidence="6 16" id="KW-0808">Transferase</keyword>
<name>A0A182SLY8_9DIPT</name>
<reference evidence="19" key="1">
    <citation type="submission" date="2013-09" db="EMBL/GenBank/DDBJ databases">
        <title>The Genome Sequence of Anopheles maculatus species B.</title>
        <authorList>
            <consortium name="The Broad Institute Genomics Platform"/>
            <person name="Neafsey D.E."/>
            <person name="Besansky N."/>
            <person name="Howell P."/>
            <person name="Walton C."/>
            <person name="Young S.K."/>
            <person name="Zeng Q."/>
            <person name="Gargeya S."/>
            <person name="Fitzgerald M."/>
            <person name="Haas B."/>
            <person name="Abouelleil A."/>
            <person name="Allen A.W."/>
            <person name="Alvarado L."/>
            <person name="Arachchi H.M."/>
            <person name="Berlin A.M."/>
            <person name="Chapman S.B."/>
            <person name="Gainer-Dewar J."/>
            <person name="Goldberg J."/>
            <person name="Griggs A."/>
            <person name="Gujja S."/>
            <person name="Hansen M."/>
            <person name="Howarth C."/>
            <person name="Imamovic A."/>
            <person name="Ireland A."/>
            <person name="Larimer J."/>
            <person name="McCowan C."/>
            <person name="Murphy C."/>
            <person name="Pearson M."/>
            <person name="Poon T.W."/>
            <person name="Priest M."/>
            <person name="Roberts A."/>
            <person name="Saif S."/>
            <person name="Shea T."/>
            <person name="Sisk P."/>
            <person name="Sykes S."/>
            <person name="Wortman J."/>
            <person name="Nusbaum C."/>
            <person name="Birren B."/>
        </authorList>
    </citation>
    <scope>NUCLEOTIDE SEQUENCE [LARGE SCALE GENOMIC DNA]</scope>
    <source>
        <strain evidence="19">maculatus3</strain>
    </source>
</reference>
<comment type="subcellular location">
    <subcellularLocation>
        <location evidence="2 16">Golgi apparatus membrane</location>
        <topology evidence="2 16">Single-pass type II membrane protein</topology>
    </subcellularLocation>
</comment>
<dbReference type="AlphaFoldDB" id="A0A182SLY8"/>
<dbReference type="SUPFAM" id="SSF50370">
    <property type="entry name" value="Ricin B-like lectins"/>
    <property type="match status" value="1"/>
</dbReference>
<dbReference type="GO" id="GO:0006493">
    <property type="term" value="P:protein O-linked glycosylation"/>
    <property type="evidence" value="ECO:0007669"/>
    <property type="project" value="UniProtKB-ARBA"/>
</dbReference>
<comment type="similarity">
    <text evidence="4 16">Belongs to the glycosyltransferase 2 family. GalNAc-T subfamily.</text>
</comment>
<dbReference type="InterPro" id="IPR045885">
    <property type="entry name" value="GalNAc-T"/>
</dbReference>
<dbReference type="CDD" id="cd02510">
    <property type="entry name" value="pp-GalNAc-T"/>
    <property type="match status" value="1"/>
</dbReference>
<evidence type="ECO:0000256" key="1">
    <source>
        <dbReference type="ARBA" id="ARBA00001936"/>
    </source>
</evidence>
<dbReference type="GO" id="GO:0004653">
    <property type="term" value="F:polypeptide N-acetylgalactosaminyltransferase activity"/>
    <property type="evidence" value="ECO:0007669"/>
    <property type="project" value="UniProtKB-ARBA"/>
</dbReference>
<keyword evidence="12 16" id="KW-0333">Golgi apparatus</keyword>
<evidence type="ECO:0000256" key="4">
    <source>
        <dbReference type="ARBA" id="ARBA00005680"/>
    </source>
</evidence>
<evidence type="ECO:0000256" key="3">
    <source>
        <dbReference type="ARBA" id="ARBA00004922"/>
    </source>
</evidence>
<evidence type="ECO:0000256" key="13">
    <source>
        <dbReference type="ARBA" id="ARBA00023136"/>
    </source>
</evidence>
<dbReference type="Gene3D" id="2.80.10.50">
    <property type="match status" value="1"/>
</dbReference>
<dbReference type="UniPathway" id="UPA00378"/>
<evidence type="ECO:0000256" key="12">
    <source>
        <dbReference type="ARBA" id="ARBA00023034"/>
    </source>
</evidence>
<dbReference type="GO" id="GO:0046872">
    <property type="term" value="F:metal ion binding"/>
    <property type="evidence" value="ECO:0007669"/>
    <property type="project" value="UniProtKB-KW"/>
</dbReference>
<keyword evidence="11" id="KW-1133">Transmembrane helix</keyword>
<comment type="cofactor">
    <cofactor evidence="1 16">
        <name>Mn(2+)</name>
        <dbReference type="ChEBI" id="CHEBI:29035"/>
    </cofactor>
</comment>
<dbReference type="InterPro" id="IPR000772">
    <property type="entry name" value="Ricin_B_lectin"/>
</dbReference>
<keyword evidence="9 16" id="KW-0430">Lectin</keyword>
<dbReference type="PANTHER" id="PTHR11675">
    <property type="entry name" value="N-ACETYLGALACTOSAMINYLTRANSFERASE"/>
    <property type="match status" value="1"/>
</dbReference>
<evidence type="ECO:0000259" key="17">
    <source>
        <dbReference type="SMART" id="SM00458"/>
    </source>
</evidence>
<dbReference type="InterPro" id="IPR001173">
    <property type="entry name" value="Glyco_trans_2-like"/>
</dbReference>
<dbReference type="EnsemblMetazoa" id="AMAM009403-RA">
    <property type="protein sequence ID" value="AMAM009403-PA"/>
    <property type="gene ID" value="AMAM009403"/>
</dbReference>
<evidence type="ECO:0000256" key="14">
    <source>
        <dbReference type="ARBA" id="ARBA00023157"/>
    </source>
</evidence>
<evidence type="ECO:0000256" key="8">
    <source>
        <dbReference type="ARBA" id="ARBA00022723"/>
    </source>
</evidence>
<comment type="pathway">
    <text evidence="3 16">Protein modification; protein glycosylation.</text>
</comment>
<feature type="domain" description="Ricin B lectin" evidence="17">
    <location>
        <begin position="454"/>
        <end position="567"/>
    </location>
</feature>
<dbReference type="GO" id="GO:0000139">
    <property type="term" value="C:Golgi membrane"/>
    <property type="evidence" value="ECO:0007669"/>
    <property type="project" value="UniProtKB-SubCell"/>
</dbReference>
<dbReference type="SUPFAM" id="SSF53448">
    <property type="entry name" value="Nucleotide-diphospho-sugar transferases"/>
    <property type="match status" value="1"/>
</dbReference>
<keyword evidence="8" id="KW-0479">Metal-binding</keyword>
<evidence type="ECO:0000256" key="6">
    <source>
        <dbReference type="ARBA" id="ARBA00022679"/>
    </source>
</evidence>
<dbReference type="EC" id="2.4.1.-" evidence="16"/>
<keyword evidence="10" id="KW-0735">Signal-anchor</keyword>
<dbReference type="FunFam" id="3.90.550.10:FF:000021">
    <property type="entry name" value="Polypeptide N-acetylgalactosaminyltransferase"/>
    <property type="match status" value="1"/>
</dbReference>
<dbReference type="Proteomes" id="UP000075901">
    <property type="component" value="Unassembled WGS sequence"/>
</dbReference>
<dbReference type="GO" id="GO:0030246">
    <property type="term" value="F:carbohydrate binding"/>
    <property type="evidence" value="ECO:0007669"/>
    <property type="project" value="UniProtKB-KW"/>
</dbReference>